<feature type="transmembrane region" description="Helical" evidence="6">
    <location>
        <begin position="60"/>
        <end position="87"/>
    </location>
</feature>
<dbReference type="EMBL" id="JAARYY010000005">
    <property type="protein sequence ID" value="MBC2244315.1"/>
    <property type="molecule type" value="Genomic_DNA"/>
</dbReference>
<dbReference type="Proteomes" id="UP000029844">
    <property type="component" value="Unassembled WGS sequence"/>
</dbReference>
<evidence type="ECO:0000313" key="16">
    <source>
        <dbReference type="EMBL" id="MBC2116842.1"/>
    </source>
</evidence>
<evidence type="ECO:0000256" key="1">
    <source>
        <dbReference type="ARBA" id="ARBA00004651"/>
    </source>
</evidence>
<dbReference type="EMBL" id="JAARVG010000002">
    <property type="protein sequence ID" value="MBC1792497.1"/>
    <property type="molecule type" value="Genomic_DNA"/>
</dbReference>
<dbReference type="EMBL" id="JAARZS010000019">
    <property type="protein sequence ID" value="MBC2284464.1"/>
    <property type="molecule type" value="Genomic_DNA"/>
</dbReference>
<dbReference type="EMBL" id="JAAROV010000004">
    <property type="protein sequence ID" value="MBC1318016.1"/>
    <property type="molecule type" value="Genomic_DNA"/>
</dbReference>
<dbReference type="Proteomes" id="UP000585696">
    <property type="component" value="Unassembled WGS sequence"/>
</dbReference>
<dbReference type="PANTHER" id="PTHR40064:SF1">
    <property type="entry name" value="MEMBRANE PROTEIN"/>
    <property type="match status" value="1"/>
</dbReference>
<accession>A0A099VZ33</accession>
<dbReference type="Proteomes" id="UP000586951">
    <property type="component" value="Unassembled WGS sequence"/>
</dbReference>
<feature type="transmembrane region" description="Helical" evidence="6">
    <location>
        <begin position="125"/>
        <end position="142"/>
    </location>
</feature>
<dbReference type="EMBL" id="JAARRW010000007">
    <property type="protein sequence ID" value="MBC1563256.1"/>
    <property type="molecule type" value="Genomic_DNA"/>
</dbReference>
<dbReference type="InterPro" id="IPR021062">
    <property type="entry name" value="ArAE_1_C"/>
</dbReference>
<evidence type="ECO:0000313" key="9">
    <source>
        <dbReference type="EMBL" id="MBC1318016.1"/>
    </source>
</evidence>
<evidence type="ECO:0000313" key="26">
    <source>
        <dbReference type="Proteomes" id="UP000532866"/>
    </source>
</evidence>
<dbReference type="InterPro" id="IPR052984">
    <property type="entry name" value="UPF0421"/>
</dbReference>
<dbReference type="Proteomes" id="UP000550367">
    <property type="component" value="Unassembled WGS sequence"/>
</dbReference>
<dbReference type="EMBL" id="JAARSH010000013">
    <property type="protein sequence ID" value="MBC1617697.1"/>
    <property type="molecule type" value="Genomic_DNA"/>
</dbReference>
<dbReference type="Proteomes" id="UP000543379">
    <property type="component" value="Unassembled WGS sequence"/>
</dbReference>
<keyword evidence="2" id="KW-1003">Cell membrane</keyword>
<evidence type="ECO:0000256" key="5">
    <source>
        <dbReference type="ARBA" id="ARBA00023136"/>
    </source>
</evidence>
<comment type="subcellular location">
    <subcellularLocation>
        <location evidence="1">Cell membrane</location>
        <topology evidence="1">Multi-pass membrane protein</topology>
    </subcellularLocation>
</comment>
<evidence type="ECO:0000256" key="4">
    <source>
        <dbReference type="ARBA" id="ARBA00022989"/>
    </source>
</evidence>
<dbReference type="Pfam" id="PF06081">
    <property type="entry name" value="ArAE_1"/>
    <property type="match status" value="1"/>
</dbReference>
<dbReference type="EMBL" id="JAARXI010000005">
    <property type="protein sequence ID" value="MBC2116842.1"/>
    <property type="molecule type" value="Genomic_DNA"/>
</dbReference>
<name>A0A099VZ33_9LIST</name>
<dbReference type="Pfam" id="PF11728">
    <property type="entry name" value="ArAE_1_C"/>
    <property type="match status" value="1"/>
</dbReference>
<evidence type="ECO:0000313" key="35">
    <source>
        <dbReference type="Proteomes" id="UP000574104"/>
    </source>
</evidence>
<keyword evidence="23" id="KW-1185">Reference proteome</keyword>
<dbReference type="EMBL" id="JAARZT010000023">
    <property type="protein sequence ID" value="MBC2293961.1"/>
    <property type="molecule type" value="Genomic_DNA"/>
</dbReference>
<dbReference type="EMBL" id="JAARYH010000005">
    <property type="protein sequence ID" value="MBC2167537.1"/>
    <property type="molecule type" value="Genomic_DNA"/>
</dbReference>
<evidence type="ECO:0000313" key="29">
    <source>
        <dbReference type="Proteomes" id="UP000543005"/>
    </source>
</evidence>
<evidence type="ECO:0000313" key="25">
    <source>
        <dbReference type="Proteomes" id="UP000529446"/>
    </source>
</evidence>
<dbReference type="InterPro" id="IPR010343">
    <property type="entry name" value="ArAE_1"/>
</dbReference>
<evidence type="ECO:0000313" key="21">
    <source>
        <dbReference type="EMBL" id="MBC2293961.1"/>
    </source>
</evidence>
<evidence type="ECO:0000256" key="2">
    <source>
        <dbReference type="ARBA" id="ARBA00022475"/>
    </source>
</evidence>
<sequence length="328" mass="37503">MKIGLRTVKTAVGATLAILIAEWLGLEYAVSAGLITVLSIQNTKKGSIQLAVQRVYSTVIALTISAIFFLLLGFNAIAFGLYLLVFIPIAVRLKVTDGIVVSSVLVTHILVEQSLSLFWFTNEMLLMAVGAGIGILLNLYMPKMDIEMKQQRQKIESIMRQIFFCFAQDLKREPVYLDEKKLIKQLSAYLTEANEQSRRHFDNQLFADSRYYIKYIDMRTVQLRVIKQMSLSIQSVSILTNHATKMAELVEKTALSLSEQNPAEDLIEDVNQILTDFRQSELPKTREEFEGRALLFQFLNDLRYLLELKRDFTQQFKEDKELLKINAS</sequence>
<evidence type="ECO:0000313" key="18">
    <source>
        <dbReference type="EMBL" id="MBC2242278.1"/>
    </source>
</evidence>
<evidence type="ECO:0000313" key="17">
    <source>
        <dbReference type="EMBL" id="MBC2167537.1"/>
    </source>
</evidence>
<evidence type="ECO:0000313" key="14">
    <source>
        <dbReference type="EMBL" id="MBC1617697.1"/>
    </source>
</evidence>
<evidence type="ECO:0000313" key="30">
    <source>
        <dbReference type="Proteomes" id="UP000543379"/>
    </source>
</evidence>
<dbReference type="STRING" id="1552123.EP57_15765"/>
<evidence type="ECO:0000313" key="11">
    <source>
        <dbReference type="EMBL" id="MBC1401111.1"/>
    </source>
</evidence>
<keyword evidence="3 6" id="KW-0812">Transmembrane</keyword>
<evidence type="ECO:0000313" key="15">
    <source>
        <dbReference type="EMBL" id="MBC1792497.1"/>
    </source>
</evidence>
<evidence type="ECO:0000313" key="31">
    <source>
        <dbReference type="Proteomes" id="UP000544413"/>
    </source>
</evidence>
<evidence type="ECO:0000313" key="34">
    <source>
        <dbReference type="Proteomes" id="UP000565628"/>
    </source>
</evidence>
<dbReference type="Proteomes" id="UP000529446">
    <property type="component" value="Unassembled WGS sequence"/>
</dbReference>
<evidence type="ECO:0000313" key="8">
    <source>
        <dbReference type="EMBL" id="KGL38012.1"/>
    </source>
</evidence>
<evidence type="ECO:0000313" key="12">
    <source>
        <dbReference type="EMBL" id="MBC1563256.1"/>
    </source>
</evidence>
<dbReference type="EMBL" id="JAASWV010000002">
    <property type="protein sequence ID" value="MBC2309494.1"/>
    <property type="molecule type" value="Genomic_DNA"/>
</dbReference>
<evidence type="ECO:0000313" key="10">
    <source>
        <dbReference type="EMBL" id="MBC1332410.1"/>
    </source>
</evidence>
<evidence type="ECO:0000313" key="37">
    <source>
        <dbReference type="Proteomes" id="UP000586951"/>
    </source>
</evidence>
<dbReference type="Proteomes" id="UP000519573">
    <property type="component" value="Unassembled WGS sequence"/>
</dbReference>
<reference evidence="24 25" key="2">
    <citation type="submission" date="2020-03" db="EMBL/GenBank/DDBJ databases">
        <title>Soil Listeria distribution.</title>
        <authorList>
            <person name="Liao J."/>
            <person name="Wiedmann M."/>
        </authorList>
    </citation>
    <scope>NUCLEOTIDE SEQUENCE [LARGE SCALE GENOMIC DNA]</scope>
    <source>
        <strain evidence="22 34">FSL L7-0039</strain>
        <strain evidence="21 29">FSL L7-0051</strain>
        <strain evidence="20 36">FSL L7-0054</strain>
        <strain evidence="18 33">FSL L7-0149</strain>
        <strain evidence="19 32">FSL L7-0153</strain>
        <strain evidence="17 24">FSL L7-0245</strain>
        <strain evidence="16 25">FSL L7-0360</strain>
        <strain evidence="15 27">FSL L7-0978</strain>
        <strain evidence="14 35">FSL L7-1299</strain>
        <strain evidence="12 28">FSL L7-1387</strain>
        <strain evidence="13 37">FSL L7-1427</strain>
        <strain evidence="11 31">FSL L7-1658</strain>
        <strain evidence="9 30">FSL L7-1816</strain>
        <strain evidence="10 26">FSL L7-1833</strain>
    </source>
</reference>
<gene>
    <name evidence="8" type="ORF">EP57_15765</name>
    <name evidence="10" type="ORF">HB759_10745</name>
    <name evidence="9" type="ORF">HB811_14625</name>
    <name evidence="11" type="ORF">HB836_05825</name>
    <name evidence="12" type="ORF">HB902_14375</name>
    <name evidence="14" type="ORF">HB904_15975</name>
    <name evidence="13" type="ORF">HB907_14035</name>
    <name evidence="15" type="ORF">HCA52_03620</name>
    <name evidence="16" type="ORF">HCB06_09485</name>
    <name evidence="19" type="ORF">HCB25_09590</name>
    <name evidence="17" type="ORF">HCB26_13225</name>
    <name evidence="18" type="ORF">HCB35_17530</name>
    <name evidence="20" type="ORF">HCB69_08740</name>
    <name evidence="21" type="ORF">HCC36_12035</name>
    <name evidence="22" type="ORF">HCJ81_01275</name>
</gene>
<dbReference type="RefSeq" id="WP_036088142.1">
    <property type="nucleotide sequence ID" value="NZ_CBCSHQ010000011.1"/>
</dbReference>
<dbReference type="Proteomes" id="UP000543005">
    <property type="component" value="Unassembled WGS sequence"/>
</dbReference>
<feature type="transmembrane region" description="Helical" evidence="6">
    <location>
        <begin position="12"/>
        <end position="40"/>
    </location>
</feature>
<proteinExistence type="predicted"/>
<feature type="domain" description="Putative aromatic acid exporter C-terminal" evidence="7">
    <location>
        <begin position="147"/>
        <end position="309"/>
    </location>
</feature>
<evidence type="ECO:0000313" key="32">
    <source>
        <dbReference type="Proteomes" id="UP000550367"/>
    </source>
</evidence>
<dbReference type="OrthoDB" id="357521at2"/>
<evidence type="ECO:0000313" key="33">
    <source>
        <dbReference type="Proteomes" id="UP000553016"/>
    </source>
</evidence>
<feature type="transmembrane region" description="Helical" evidence="6">
    <location>
        <begin position="99"/>
        <end position="119"/>
    </location>
</feature>
<evidence type="ECO:0000313" key="19">
    <source>
        <dbReference type="EMBL" id="MBC2244315.1"/>
    </source>
</evidence>
<dbReference type="Proteomes" id="UP000553016">
    <property type="component" value="Unassembled WGS sequence"/>
</dbReference>
<dbReference type="EMBL" id="JNFA01000030">
    <property type="protein sequence ID" value="KGL38012.1"/>
    <property type="molecule type" value="Genomic_DNA"/>
</dbReference>
<evidence type="ECO:0000313" key="23">
    <source>
        <dbReference type="Proteomes" id="UP000029844"/>
    </source>
</evidence>
<evidence type="ECO:0000313" key="22">
    <source>
        <dbReference type="EMBL" id="MBC2309494.1"/>
    </source>
</evidence>
<evidence type="ECO:0000313" key="27">
    <source>
        <dbReference type="Proteomes" id="UP000539064"/>
    </source>
</evidence>
<dbReference type="Proteomes" id="UP000541955">
    <property type="component" value="Unassembled WGS sequence"/>
</dbReference>
<dbReference type="Proteomes" id="UP000532866">
    <property type="component" value="Unassembled WGS sequence"/>
</dbReference>
<dbReference type="AlphaFoldDB" id="A0A099VZ33"/>
<keyword evidence="5 6" id="KW-0472">Membrane</keyword>
<dbReference type="EMBL" id="JAARPT010000003">
    <property type="protein sequence ID" value="MBC1401111.1"/>
    <property type="molecule type" value="Genomic_DNA"/>
</dbReference>
<organism evidence="8 23">
    <name type="scientific">Listeria booriae</name>
    <dbReference type="NCBI Taxonomy" id="1552123"/>
    <lineage>
        <taxon>Bacteria</taxon>
        <taxon>Bacillati</taxon>
        <taxon>Bacillota</taxon>
        <taxon>Bacilli</taxon>
        <taxon>Bacillales</taxon>
        <taxon>Listeriaceae</taxon>
        <taxon>Listeria</taxon>
    </lineage>
</organism>
<protein>
    <submittedName>
        <fullName evidence="9">Aromatic acid exporter family protein</fullName>
    </submittedName>
    <submittedName>
        <fullName evidence="8">Membrane protein</fullName>
    </submittedName>
</protein>
<dbReference type="Gene3D" id="1.20.120.940">
    <property type="entry name" value="Putative aromatic acid exporter, C-terminal domain"/>
    <property type="match status" value="1"/>
</dbReference>
<keyword evidence="4 6" id="KW-1133">Transmembrane helix</keyword>
<evidence type="ECO:0000256" key="6">
    <source>
        <dbReference type="SAM" id="Phobius"/>
    </source>
</evidence>
<dbReference type="Proteomes" id="UP000544413">
    <property type="component" value="Unassembled WGS sequence"/>
</dbReference>
<dbReference type="EMBL" id="JAARZA010000012">
    <property type="protein sequence ID" value="MBC2242278.1"/>
    <property type="molecule type" value="Genomic_DNA"/>
</dbReference>
<comment type="caution">
    <text evidence="8">The sequence shown here is derived from an EMBL/GenBank/DDBJ whole genome shotgun (WGS) entry which is preliminary data.</text>
</comment>
<evidence type="ECO:0000256" key="3">
    <source>
        <dbReference type="ARBA" id="ARBA00022692"/>
    </source>
</evidence>
<evidence type="ECO:0000313" key="20">
    <source>
        <dbReference type="EMBL" id="MBC2284464.1"/>
    </source>
</evidence>
<reference evidence="8 23" key="1">
    <citation type="submission" date="2014-05" db="EMBL/GenBank/DDBJ databases">
        <title>Novel Listeriaceae from food processing environments.</title>
        <authorList>
            <person name="den Bakker H.C."/>
        </authorList>
    </citation>
    <scope>NUCLEOTIDE SEQUENCE [LARGE SCALE GENOMIC DNA]</scope>
    <source>
        <strain evidence="8 23">FSL A5-0281</strain>
    </source>
</reference>
<evidence type="ECO:0000313" key="28">
    <source>
        <dbReference type="Proteomes" id="UP000541955"/>
    </source>
</evidence>
<dbReference type="Proteomes" id="UP000574104">
    <property type="component" value="Unassembled WGS sequence"/>
</dbReference>
<dbReference type="InterPro" id="IPR038323">
    <property type="entry name" value="ArAE_1_C_sf"/>
</dbReference>
<dbReference type="eggNOG" id="COG4129">
    <property type="taxonomic scope" value="Bacteria"/>
</dbReference>
<evidence type="ECO:0000313" key="24">
    <source>
        <dbReference type="Proteomes" id="UP000519573"/>
    </source>
</evidence>
<dbReference type="EMBL" id="JAAROL010000004">
    <property type="protein sequence ID" value="MBC1332410.1"/>
    <property type="molecule type" value="Genomic_DNA"/>
</dbReference>
<dbReference type="Proteomes" id="UP000539064">
    <property type="component" value="Unassembled WGS sequence"/>
</dbReference>
<dbReference type="PANTHER" id="PTHR40064">
    <property type="entry name" value="MEMBRANE PROTEIN-RELATED"/>
    <property type="match status" value="1"/>
</dbReference>
<evidence type="ECO:0000313" key="36">
    <source>
        <dbReference type="Proteomes" id="UP000585696"/>
    </source>
</evidence>
<evidence type="ECO:0000259" key="7">
    <source>
        <dbReference type="Pfam" id="PF11728"/>
    </source>
</evidence>
<dbReference type="GO" id="GO:0005886">
    <property type="term" value="C:plasma membrane"/>
    <property type="evidence" value="ECO:0007669"/>
    <property type="project" value="UniProtKB-SubCell"/>
</dbReference>
<dbReference type="GeneID" id="58718788"/>
<dbReference type="Proteomes" id="UP000565628">
    <property type="component" value="Unassembled WGS sequence"/>
</dbReference>
<evidence type="ECO:0000313" key="13">
    <source>
        <dbReference type="EMBL" id="MBC1566530.1"/>
    </source>
</evidence>
<dbReference type="EMBL" id="JAARRU010000004">
    <property type="protein sequence ID" value="MBC1566530.1"/>
    <property type="molecule type" value="Genomic_DNA"/>
</dbReference>